<protein>
    <submittedName>
        <fullName evidence="2">Uncharacterized protein</fullName>
    </submittedName>
</protein>
<dbReference type="EMBL" id="JHEG02000058">
    <property type="protein sequence ID" value="KIE09260.1"/>
    <property type="molecule type" value="Genomic_DNA"/>
</dbReference>
<accession>A0A0C1RAB6</accession>
<keyword evidence="1" id="KW-0812">Transmembrane</keyword>
<proteinExistence type="predicted"/>
<name>A0A0C1RAB6_9CYAN</name>
<gene>
    <name evidence="2" type="ORF">DA73_0233275</name>
</gene>
<dbReference type="AlphaFoldDB" id="A0A0C1RAB6"/>
<reference evidence="2" key="1">
    <citation type="journal article" date="2015" name="Genome Announc.">
        <title>Draft Genome Sequence of Tolypothrix boutellei Strain VB521301.</title>
        <authorList>
            <person name="Chandrababunaidu M.M."/>
            <person name="Singh D."/>
            <person name="Sen D."/>
            <person name="Bhan S."/>
            <person name="Das S."/>
            <person name="Gupta A."/>
            <person name="Adhikary S.P."/>
            <person name="Tripathy S."/>
        </authorList>
    </citation>
    <scope>NUCLEOTIDE SEQUENCE</scope>
    <source>
        <strain evidence="2">VB521301</strain>
    </source>
</reference>
<evidence type="ECO:0000313" key="2">
    <source>
        <dbReference type="EMBL" id="KIE09260.1"/>
    </source>
</evidence>
<keyword evidence="1" id="KW-1133">Transmembrane helix</keyword>
<evidence type="ECO:0000256" key="1">
    <source>
        <dbReference type="SAM" id="Phobius"/>
    </source>
</evidence>
<comment type="caution">
    <text evidence="2">The sequence shown here is derived from an EMBL/GenBank/DDBJ whole genome shotgun (WGS) entry which is preliminary data.</text>
</comment>
<keyword evidence="1" id="KW-0472">Membrane</keyword>
<organism evidence="2">
    <name type="scientific">Tolypothrix bouteillei VB521301</name>
    <dbReference type="NCBI Taxonomy" id="1479485"/>
    <lineage>
        <taxon>Bacteria</taxon>
        <taxon>Bacillati</taxon>
        <taxon>Cyanobacteriota</taxon>
        <taxon>Cyanophyceae</taxon>
        <taxon>Nostocales</taxon>
        <taxon>Tolypothrichaceae</taxon>
        <taxon>Tolypothrix</taxon>
    </lineage>
</organism>
<sequence length="117" mass="13632">MLQYFSYFCFLFLGILLLLIFYIAYLYLKTVSKLNKALHESQLPEELVNFPIYISTIEEYLFVKSLVDAGVSQIYQLPSEWNSGRQALQRGEPPQRAASAIQTKSTYVDFVHSPRRR</sequence>
<feature type="transmembrane region" description="Helical" evidence="1">
    <location>
        <begin position="6"/>
        <end position="28"/>
    </location>
</feature>